<evidence type="ECO:0000256" key="3">
    <source>
        <dbReference type="ARBA" id="ARBA00022723"/>
    </source>
</evidence>
<dbReference type="PANTHER" id="PTHR37823">
    <property type="entry name" value="CYTOCHROME C-553-LIKE"/>
    <property type="match status" value="1"/>
</dbReference>
<dbReference type="InterPro" id="IPR036909">
    <property type="entry name" value="Cyt_c-like_dom_sf"/>
</dbReference>
<evidence type="ECO:0000313" key="10">
    <source>
        <dbReference type="Proteomes" id="UP001275436"/>
    </source>
</evidence>
<name>A0ABQ5TNK3_9BACI</name>
<evidence type="ECO:0000256" key="5">
    <source>
        <dbReference type="ARBA" id="ARBA00023004"/>
    </source>
</evidence>
<dbReference type="PROSITE" id="PS51007">
    <property type="entry name" value="CYTC"/>
    <property type="match status" value="1"/>
</dbReference>
<dbReference type="Pfam" id="PF13442">
    <property type="entry name" value="Cytochrome_CBB3"/>
    <property type="match status" value="1"/>
</dbReference>
<dbReference type="InterPro" id="IPR051811">
    <property type="entry name" value="Cytochrome_c550/c551-like"/>
</dbReference>
<feature type="chain" id="PRO_5045633232" evidence="7">
    <location>
        <begin position="19"/>
        <end position="101"/>
    </location>
</feature>
<dbReference type="PROSITE" id="PS51257">
    <property type="entry name" value="PROKAR_LIPOPROTEIN"/>
    <property type="match status" value="1"/>
</dbReference>
<keyword evidence="7" id="KW-0732">Signal</keyword>
<keyword evidence="1" id="KW-0813">Transport</keyword>
<dbReference type="SUPFAM" id="SSF46626">
    <property type="entry name" value="Cytochrome c"/>
    <property type="match status" value="1"/>
</dbReference>
<evidence type="ECO:0000256" key="1">
    <source>
        <dbReference type="ARBA" id="ARBA00022448"/>
    </source>
</evidence>
<keyword evidence="2 6" id="KW-0349">Heme</keyword>
<dbReference type="EMBL" id="BSKO01000001">
    <property type="protein sequence ID" value="GLO67159.1"/>
    <property type="molecule type" value="Genomic_DNA"/>
</dbReference>
<dbReference type="PIRSF" id="PIRSF000025">
    <property type="entry name" value="Cytc_Bsub_c550"/>
    <property type="match status" value="1"/>
</dbReference>
<dbReference type="Gene3D" id="1.10.760.10">
    <property type="entry name" value="Cytochrome c-like domain"/>
    <property type="match status" value="1"/>
</dbReference>
<dbReference type="Proteomes" id="UP001275436">
    <property type="component" value="Unassembled WGS sequence"/>
</dbReference>
<keyword evidence="10" id="KW-1185">Reference proteome</keyword>
<dbReference type="InterPro" id="IPR009056">
    <property type="entry name" value="Cyt_c-like_dom"/>
</dbReference>
<proteinExistence type="predicted"/>
<evidence type="ECO:0000259" key="8">
    <source>
        <dbReference type="PROSITE" id="PS51007"/>
    </source>
</evidence>
<gene>
    <name evidence="9" type="primary">cccB</name>
    <name evidence="9" type="ORF">MACH08_29430</name>
</gene>
<comment type="caution">
    <text evidence="9">The sequence shown here is derived from an EMBL/GenBank/DDBJ whole genome shotgun (WGS) entry which is preliminary data.</text>
</comment>
<dbReference type="PANTHER" id="PTHR37823:SF4">
    <property type="entry name" value="MENAQUINOL-CYTOCHROME C REDUCTASE CYTOCHROME B_C SUBUNIT"/>
    <property type="match status" value="1"/>
</dbReference>
<organism evidence="9 10">
    <name type="scientific">Oceanobacillus kimchii</name>
    <dbReference type="NCBI Taxonomy" id="746691"/>
    <lineage>
        <taxon>Bacteria</taxon>
        <taxon>Bacillati</taxon>
        <taxon>Bacillota</taxon>
        <taxon>Bacilli</taxon>
        <taxon>Bacillales</taxon>
        <taxon>Bacillaceae</taxon>
        <taxon>Oceanobacillus</taxon>
    </lineage>
</organism>
<sequence>MKKWLVTMLLGVVIALGACGNADNDTATENLDPGEEVYRNNCASCHANDLSGRGGPPLVDVGSKYSQDEIAKIVTEGKGSMPPMNVEGQNLEELTNWLSEQ</sequence>
<evidence type="ECO:0000256" key="2">
    <source>
        <dbReference type="ARBA" id="ARBA00022617"/>
    </source>
</evidence>
<dbReference type="InterPro" id="IPR012218">
    <property type="entry name" value="Cyt_c_BACSU-c550-type"/>
</dbReference>
<evidence type="ECO:0000256" key="7">
    <source>
        <dbReference type="SAM" id="SignalP"/>
    </source>
</evidence>
<keyword evidence="4" id="KW-0249">Electron transport</keyword>
<evidence type="ECO:0000256" key="4">
    <source>
        <dbReference type="ARBA" id="ARBA00022982"/>
    </source>
</evidence>
<evidence type="ECO:0000313" key="9">
    <source>
        <dbReference type="EMBL" id="GLO67159.1"/>
    </source>
</evidence>
<protein>
    <submittedName>
        <fullName evidence="9">Cytochrome c</fullName>
    </submittedName>
</protein>
<feature type="domain" description="Cytochrome c" evidence="8">
    <location>
        <begin position="29"/>
        <end position="101"/>
    </location>
</feature>
<evidence type="ECO:0000256" key="6">
    <source>
        <dbReference type="PROSITE-ProRule" id="PRU00433"/>
    </source>
</evidence>
<accession>A0ABQ5TNK3</accession>
<keyword evidence="3 6" id="KW-0479">Metal-binding</keyword>
<keyword evidence="5 6" id="KW-0408">Iron</keyword>
<feature type="signal peptide" evidence="7">
    <location>
        <begin position="1"/>
        <end position="18"/>
    </location>
</feature>
<reference evidence="9 10" key="1">
    <citation type="submission" date="2023-02" db="EMBL/GenBank/DDBJ databases">
        <title>Oceanobacillus kimchii IFOP_LL358 isolated form Alexandrium catenella lab strain.</title>
        <authorList>
            <person name="Gajardo G."/>
            <person name="Ueki S."/>
            <person name="Maruyama F."/>
        </authorList>
    </citation>
    <scope>NUCLEOTIDE SEQUENCE [LARGE SCALE GENOMIC DNA]</scope>
    <source>
        <strain evidence="9 10">IFOP_LL358</strain>
    </source>
</reference>
<dbReference type="RefSeq" id="WP_215064536.1">
    <property type="nucleotide sequence ID" value="NZ_BSKO01000001.1"/>
</dbReference>